<reference evidence="1 2" key="1">
    <citation type="submission" date="2015-10" db="EMBL/GenBank/DDBJ databases">
        <authorList>
            <person name="Gilbert D.G."/>
        </authorList>
    </citation>
    <scope>NUCLEOTIDE SEQUENCE [LARGE SCALE GENOMIC DNA]</scope>
    <source>
        <strain evidence="1 2">ChDC F311</strain>
    </source>
</reference>
<protein>
    <recommendedName>
        <fullName evidence="3">DUF1018 domain-containing protein</fullName>
    </recommendedName>
</protein>
<gene>
    <name evidence="1" type="ORF">RO03_05480</name>
</gene>
<accession>A0A0X3Y1Y0</accession>
<dbReference type="InterPro" id="IPR009363">
    <property type="entry name" value="Phage_Mu_Gp16"/>
</dbReference>
<evidence type="ECO:0000313" key="2">
    <source>
        <dbReference type="Proteomes" id="UP000054800"/>
    </source>
</evidence>
<dbReference type="RefSeq" id="WP_059222727.1">
    <property type="nucleotide sequence ID" value="NZ_LMVH01000001.1"/>
</dbReference>
<comment type="caution">
    <text evidence="1">The sequence shown here is derived from an EMBL/GenBank/DDBJ whole genome shotgun (WGS) entry which is preliminary data.</text>
</comment>
<proteinExistence type="predicted"/>
<organism evidence="1 2">
    <name type="scientific">Fusobacterium nucleatum subsp. nucleatum</name>
    <dbReference type="NCBI Taxonomy" id="76856"/>
    <lineage>
        <taxon>Bacteria</taxon>
        <taxon>Fusobacteriati</taxon>
        <taxon>Fusobacteriota</taxon>
        <taxon>Fusobacteriia</taxon>
        <taxon>Fusobacteriales</taxon>
        <taxon>Fusobacteriaceae</taxon>
        <taxon>Fusobacterium</taxon>
    </lineage>
</organism>
<dbReference type="Proteomes" id="UP000054800">
    <property type="component" value="Unassembled WGS sequence"/>
</dbReference>
<sequence>MKEIKKHQIKYIHTLKHKVRLKDEEYRALLKSKFNKKSSKDLSYNQAEVLIKILERLINNYATEKQINKFNNLYNKVYYEKDKKEFIEQYLGKDKTVKNMTVKDCSKLIYILEEIVEWQEKRKLKKSNLEVKDVEM</sequence>
<dbReference type="Pfam" id="PF06252">
    <property type="entry name" value="GemA"/>
    <property type="match status" value="1"/>
</dbReference>
<evidence type="ECO:0000313" key="1">
    <source>
        <dbReference type="EMBL" id="KUL98982.1"/>
    </source>
</evidence>
<name>A0A0X3Y1Y0_FUSNC</name>
<dbReference type="EMBL" id="LMVH01000001">
    <property type="protein sequence ID" value="KUL98982.1"/>
    <property type="molecule type" value="Genomic_DNA"/>
</dbReference>
<evidence type="ECO:0008006" key="3">
    <source>
        <dbReference type="Google" id="ProtNLM"/>
    </source>
</evidence>
<dbReference type="AlphaFoldDB" id="A0A0X3Y1Y0"/>